<proteinExistence type="predicted"/>
<evidence type="ECO:0000313" key="2">
    <source>
        <dbReference type="Proteomes" id="UP000236291"/>
    </source>
</evidence>
<comment type="caution">
    <text evidence="1">The sequence shown here is derived from an EMBL/GenBank/DDBJ whole genome shotgun (WGS) entry which is preliminary data.</text>
</comment>
<dbReference type="ExpressionAtlas" id="A0A2K3MB48">
    <property type="expression patterns" value="baseline"/>
</dbReference>
<name>A0A2K3MB48_TRIPR</name>
<dbReference type="STRING" id="57577.A0A2K3MB48"/>
<gene>
    <name evidence="1" type="ORF">L195_g044107</name>
</gene>
<dbReference type="PANTHER" id="PTHR11439">
    <property type="entry name" value="GAG-POL-RELATED RETROTRANSPOSON"/>
    <property type="match status" value="1"/>
</dbReference>
<protein>
    <recommendedName>
        <fullName evidence="3">Gag-pol polyprotein</fullName>
    </recommendedName>
</protein>
<reference evidence="1 2" key="2">
    <citation type="journal article" date="2017" name="Front. Plant Sci.">
        <title>Gene Classification and Mining of Molecular Markers Useful in Red Clover (Trifolium pratense) Breeding.</title>
        <authorList>
            <person name="Istvanek J."/>
            <person name="Dluhosova J."/>
            <person name="Dluhos P."/>
            <person name="Patkova L."/>
            <person name="Nedelnik J."/>
            <person name="Repkova J."/>
        </authorList>
    </citation>
    <scope>NUCLEOTIDE SEQUENCE [LARGE SCALE GENOMIC DNA]</scope>
    <source>
        <strain evidence="2">cv. Tatra</strain>
        <tissue evidence="1">Young leaves</tissue>
    </source>
</reference>
<accession>A0A2K3MB48</accession>
<organism evidence="1 2">
    <name type="scientific">Trifolium pratense</name>
    <name type="common">Red clover</name>
    <dbReference type="NCBI Taxonomy" id="57577"/>
    <lineage>
        <taxon>Eukaryota</taxon>
        <taxon>Viridiplantae</taxon>
        <taxon>Streptophyta</taxon>
        <taxon>Embryophyta</taxon>
        <taxon>Tracheophyta</taxon>
        <taxon>Spermatophyta</taxon>
        <taxon>Magnoliopsida</taxon>
        <taxon>eudicotyledons</taxon>
        <taxon>Gunneridae</taxon>
        <taxon>Pentapetalae</taxon>
        <taxon>rosids</taxon>
        <taxon>fabids</taxon>
        <taxon>Fabales</taxon>
        <taxon>Fabaceae</taxon>
        <taxon>Papilionoideae</taxon>
        <taxon>50 kb inversion clade</taxon>
        <taxon>NPAAA clade</taxon>
        <taxon>Hologalegina</taxon>
        <taxon>IRL clade</taxon>
        <taxon>Trifolieae</taxon>
        <taxon>Trifolium</taxon>
    </lineage>
</organism>
<evidence type="ECO:0008006" key="3">
    <source>
        <dbReference type="Google" id="ProtNLM"/>
    </source>
</evidence>
<dbReference type="Proteomes" id="UP000236291">
    <property type="component" value="Unassembled WGS sequence"/>
</dbReference>
<evidence type="ECO:0000313" key="1">
    <source>
        <dbReference type="EMBL" id="PNX88007.1"/>
    </source>
</evidence>
<dbReference type="AlphaFoldDB" id="A0A2K3MB48"/>
<reference evidence="1 2" key="1">
    <citation type="journal article" date="2014" name="Am. J. Bot.">
        <title>Genome assembly and annotation for red clover (Trifolium pratense; Fabaceae).</title>
        <authorList>
            <person name="Istvanek J."/>
            <person name="Jaros M."/>
            <person name="Krenek A."/>
            <person name="Repkova J."/>
        </authorList>
    </citation>
    <scope>NUCLEOTIDE SEQUENCE [LARGE SCALE GENOMIC DNA]</scope>
    <source>
        <strain evidence="2">cv. Tatra</strain>
        <tissue evidence="1">Young leaves</tissue>
    </source>
</reference>
<dbReference type="EMBL" id="ASHM01055354">
    <property type="protein sequence ID" value="PNX88007.1"/>
    <property type="molecule type" value="Genomic_DNA"/>
</dbReference>
<sequence>MVYTRPDIGHAVGVVNKFMSNPGKAYWEAVKWVLRYLRGTTKKCLYFDKEEIKAQGYDDADFVGMLITEEVQQLYIYCWYWSS</sequence>
<dbReference type="PANTHER" id="PTHR11439:SF467">
    <property type="entry name" value="INTEGRASE CATALYTIC DOMAIN-CONTAINING PROTEIN"/>
    <property type="match status" value="1"/>
</dbReference>